<dbReference type="SUPFAM" id="SSF144232">
    <property type="entry name" value="HIT/MYND zinc finger-like"/>
    <property type="match status" value="1"/>
</dbReference>
<feature type="domain" description="MYND-type" evidence="5">
    <location>
        <begin position="148"/>
        <end position="189"/>
    </location>
</feature>
<gene>
    <name evidence="6" type="ORF">Hypma_002809</name>
</gene>
<keyword evidence="7" id="KW-1185">Reference proteome</keyword>
<evidence type="ECO:0000259" key="5">
    <source>
        <dbReference type="PROSITE" id="PS50865"/>
    </source>
</evidence>
<name>A0A369JAX4_HYPMA</name>
<dbReference type="EMBL" id="LUEZ02000124">
    <property type="protein sequence ID" value="RDB16594.1"/>
    <property type="molecule type" value="Genomic_DNA"/>
</dbReference>
<dbReference type="InterPro" id="IPR011990">
    <property type="entry name" value="TPR-like_helical_dom_sf"/>
</dbReference>
<accession>A0A369JAX4</accession>
<dbReference type="GO" id="GO:0008270">
    <property type="term" value="F:zinc ion binding"/>
    <property type="evidence" value="ECO:0007669"/>
    <property type="project" value="UniProtKB-KW"/>
</dbReference>
<dbReference type="STRING" id="39966.A0A369JAX4"/>
<dbReference type="Gene3D" id="1.25.40.10">
    <property type="entry name" value="Tetratricopeptide repeat domain"/>
    <property type="match status" value="1"/>
</dbReference>
<evidence type="ECO:0000256" key="4">
    <source>
        <dbReference type="PROSITE-ProRule" id="PRU00134"/>
    </source>
</evidence>
<evidence type="ECO:0000256" key="3">
    <source>
        <dbReference type="ARBA" id="ARBA00022833"/>
    </source>
</evidence>
<dbReference type="InterPro" id="IPR002893">
    <property type="entry name" value="Znf_MYND"/>
</dbReference>
<comment type="caution">
    <text evidence="6">The sequence shown here is derived from an EMBL/GenBank/DDBJ whole genome shotgun (WGS) entry which is preliminary data.</text>
</comment>
<protein>
    <recommendedName>
        <fullName evidence="5">MYND-type domain-containing protein</fullName>
    </recommendedName>
</protein>
<dbReference type="AlphaFoldDB" id="A0A369JAX4"/>
<organism evidence="6 7">
    <name type="scientific">Hypsizygus marmoreus</name>
    <name type="common">White beech mushroom</name>
    <name type="synonym">Agaricus marmoreus</name>
    <dbReference type="NCBI Taxonomy" id="39966"/>
    <lineage>
        <taxon>Eukaryota</taxon>
        <taxon>Fungi</taxon>
        <taxon>Dikarya</taxon>
        <taxon>Basidiomycota</taxon>
        <taxon>Agaricomycotina</taxon>
        <taxon>Agaricomycetes</taxon>
        <taxon>Agaricomycetidae</taxon>
        <taxon>Agaricales</taxon>
        <taxon>Tricholomatineae</taxon>
        <taxon>Lyophyllaceae</taxon>
        <taxon>Hypsizygus</taxon>
    </lineage>
</organism>
<dbReference type="Pfam" id="PF01753">
    <property type="entry name" value="zf-MYND"/>
    <property type="match status" value="1"/>
</dbReference>
<dbReference type="PROSITE" id="PS50865">
    <property type="entry name" value="ZF_MYND_2"/>
    <property type="match status" value="1"/>
</dbReference>
<dbReference type="OrthoDB" id="9922773at2759"/>
<keyword evidence="2 4" id="KW-0863">Zinc-finger</keyword>
<evidence type="ECO:0000313" key="6">
    <source>
        <dbReference type="EMBL" id="RDB16594.1"/>
    </source>
</evidence>
<proteinExistence type="predicted"/>
<evidence type="ECO:0000313" key="7">
    <source>
        <dbReference type="Proteomes" id="UP000076154"/>
    </source>
</evidence>
<evidence type="ECO:0000256" key="1">
    <source>
        <dbReference type="ARBA" id="ARBA00022723"/>
    </source>
</evidence>
<dbReference type="SUPFAM" id="SSF48452">
    <property type="entry name" value="TPR-like"/>
    <property type="match status" value="1"/>
</dbReference>
<dbReference type="Proteomes" id="UP000076154">
    <property type="component" value="Unassembled WGS sequence"/>
</dbReference>
<evidence type="ECO:0000256" key="2">
    <source>
        <dbReference type="ARBA" id="ARBA00022771"/>
    </source>
</evidence>
<dbReference type="Gene3D" id="6.10.140.2220">
    <property type="match status" value="1"/>
</dbReference>
<sequence>MSIDFTSTEPLTSNQRVLLQQQEAQQKQAAQIARATGDTRTALTAYFKLIPIQDRLYSIDSLQVAESFAEAGLLLMESGRPDAAEEAYMQVLKVRDDARWGGLGMGERRDAVAAREWMGKAKEGLGKYVEAREVRMRGKDDDVVLCSSSECSKDPLKLSELNQCGGCRCRFYCSTSCQKSDWRRHKRFCQEHGARAKAQINIAGI</sequence>
<keyword evidence="3" id="KW-0862">Zinc</keyword>
<dbReference type="InParanoid" id="A0A369JAX4"/>
<keyword evidence="1" id="KW-0479">Metal-binding</keyword>
<reference evidence="6" key="1">
    <citation type="submission" date="2018-04" db="EMBL/GenBank/DDBJ databases">
        <title>Whole genome sequencing of Hypsizygus marmoreus.</title>
        <authorList>
            <person name="Choi I.-G."/>
            <person name="Min B."/>
            <person name="Kim J.-G."/>
            <person name="Kim S."/>
            <person name="Oh Y.-L."/>
            <person name="Kong W.-S."/>
            <person name="Park H."/>
            <person name="Jeong J."/>
            <person name="Song E.-S."/>
        </authorList>
    </citation>
    <scope>NUCLEOTIDE SEQUENCE [LARGE SCALE GENOMIC DNA]</scope>
    <source>
        <strain evidence="6">51987-8</strain>
    </source>
</reference>